<reference evidence="2 3" key="1">
    <citation type="submission" date="2023-03" db="EMBL/GenBank/DDBJ databases">
        <title>High-quality genome of Scylla paramamosain provides insights in environmental adaptation.</title>
        <authorList>
            <person name="Zhang L."/>
        </authorList>
    </citation>
    <scope>NUCLEOTIDE SEQUENCE [LARGE SCALE GENOMIC DNA]</scope>
    <source>
        <strain evidence="2">LZ_2023a</strain>
        <tissue evidence="2">Muscle</tissue>
    </source>
</reference>
<comment type="caution">
    <text evidence="2">The sequence shown here is derived from an EMBL/GenBank/DDBJ whole genome shotgun (WGS) entry which is preliminary data.</text>
</comment>
<dbReference type="EMBL" id="JARAKH010000040">
    <property type="protein sequence ID" value="KAK8381440.1"/>
    <property type="molecule type" value="Genomic_DNA"/>
</dbReference>
<dbReference type="AlphaFoldDB" id="A0AAW0T1D2"/>
<feature type="region of interest" description="Disordered" evidence="1">
    <location>
        <begin position="26"/>
        <end position="48"/>
    </location>
</feature>
<name>A0AAW0T1D2_SCYPA</name>
<evidence type="ECO:0000313" key="2">
    <source>
        <dbReference type="EMBL" id="KAK8381440.1"/>
    </source>
</evidence>
<gene>
    <name evidence="2" type="ORF">O3P69_018493</name>
</gene>
<proteinExistence type="predicted"/>
<evidence type="ECO:0000313" key="3">
    <source>
        <dbReference type="Proteomes" id="UP001487740"/>
    </source>
</evidence>
<sequence>MPRAPFPLPSYYAQIPGASSLPHLTDTPLFPLTPSRLPGASTSPPSPHHFSMALTSLETCGVIPCERQRLIRIRWRLQEFRSPQVVQQNNKRQRERRQHETQHGSTRDYERQRAARGGTGRPQNTQLKVPSLAANRHQPRPLSIRRGGSTPPQPSPSTRHNPALLVSSRTAQRLPRAGRG</sequence>
<accession>A0AAW0T1D2</accession>
<keyword evidence="3" id="KW-1185">Reference proteome</keyword>
<evidence type="ECO:0000256" key="1">
    <source>
        <dbReference type="SAM" id="MobiDB-lite"/>
    </source>
</evidence>
<feature type="region of interest" description="Disordered" evidence="1">
    <location>
        <begin position="83"/>
        <end position="180"/>
    </location>
</feature>
<dbReference type="Proteomes" id="UP001487740">
    <property type="component" value="Unassembled WGS sequence"/>
</dbReference>
<feature type="compositionally biased region" description="Basic and acidic residues" evidence="1">
    <location>
        <begin position="97"/>
        <end position="113"/>
    </location>
</feature>
<organism evidence="2 3">
    <name type="scientific">Scylla paramamosain</name>
    <name type="common">Mud crab</name>
    <dbReference type="NCBI Taxonomy" id="85552"/>
    <lineage>
        <taxon>Eukaryota</taxon>
        <taxon>Metazoa</taxon>
        <taxon>Ecdysozoa</taxon>
        <taxon>Arthropoda</taxon>
        <taxon>Crustacea</taxon>
        <taxon>Multicrustacea</taxon>
        <taxon>Malacostraca</taxon>
        <taxon>Eumalacostraca</taxon>
        <taxon>Eucarida</taxon>
        <taxon>Decapoda</taxon>
        <taxon>Pleocyemata</taxon>
        <taxon>Brachyura</taxon>
        <taxon>Eubrachyura</taxon>
        <taxon>Portunoidea</taxon>
        <taxon>Portunidae</taxon>
        <taxon>Portuninae</taxon>
        <taxon>Scylla</taxon>
    </lineage>
</organism>
<protein>
    <submittedName>
        <fullName evidence="2">Uncharacterized protein</fullName>
    </submittedName>
</protein>